<reference evidence="1 2" key="1">
    <citation type="journal article" date="2019" name="Environ. Microbiol.">
        <title>Species interactions and distinct microbial communities in high Arctic permafrost affected cryosols are associated with the CH4 and CO2 gas fluxes.</title>
        <authorList>
            <person name="Altshuler I."/>
            <person name="Hamel J."/>
            <person name="Turney S."/>
            <person name="Magnuson E."/>
            <person name="Levesque R."/>
            <person name="Greer C."/>
            <person name="Whyte L.G."/>
        </authorList>
    </citation>
    <scope>NUCLEOTIDE SEQUENCE [LARGE SCALE GENOMIC DNA]</scope>
    <source>
        <strain evidence="1 2">42</strain>
    </source>
</reference>
<dbReference type="EMBL" id="RCZH01000007">
    <property type="protein sequence ID" value="TPG40250.1"/>
    <property type="molecule type" value="Genomic_DNA"/>
</dbReference>
<organism evidence="1 2">
    <name type="scientific">Flavobacterium pectinovorum</name>
    <dbReference type="NCBI Taxonomy" id="29533"/>
    <lineage>
        <taxon>Bacteria</taxon>
        <taxon>Pseudomonadati</taxon>
        <taxon>Bacteroidota</taxon>
        <taxon>Flavobacteriia</taxon>
        <taxon>Flavobacteriales</taxon>
        <taxon>Flavobacteriaceae</taxon>
        <taxon>Flavobacterium</taxon>
    </lineage>
</organism>
<name>A0A502EUN0_9FLAO</name>
<comment type="caution">
    <text evidence="1">The sequence shown here is derived from an EMBL/GenBank/DDBJ whole genome shotgun (WGS) entry which is preliminary data.</text>
</comment>
<dbReference type="OrthoDB" id="1263828at2"/>
<keyword evidence="2" id="KW-1185">Reference proteome</keyword>
<dbReference type="RefSeq" id="WP_140507676.1">
    <property type="nucleotide sequence ID" value="NZ_RCZH01000007.1"/>
</dbReference>
<dbReference type="Proteomes" id="UP000319700">
    <property type="component" value="Unassembled WGS sequence"/>
</dbReference>
<dbReference type="AlphaFoldDB" id="A0A502EUN0"/>
<accession>A0A502EUN0</accession>
<gene>
    <name evidence="1" type="ORF">EAH81_13235</name>
</gene>
<protein>
    <submittedName>
        <fullName evidence="1">Uncharacterized protein</fullName>
    </submittedName>
</protein>
<evidence type="ECO:0000313" key="1">
    <source>
        <dbReference type="EMBL" id="TPG40250.1"/>
    </source>
</evidence>
<sequence length="80" mass="9679">MKNVFIKKNWEEENILFYLHFQDGEAIRQIEIKENEKLFLSSDTPQIGDSFLYDQSLDELDLQESDFITENEFDKIWNNQ</sequence>
<proteinExistence type="predicted"/>
<evidence type="ECO:0000313" key="2">
    <source>
        <dbReference type="Proteomes" id="UP000319700"/>
    </source>
</evidence>